<dbReference type="InterPro" id="IPR006145">
    <property type="entry name" value="PsdUridine_synth_RsuA/RluA"/>
</dbReference>
<dbReference type="Gene3D" id="3.30.2350.10">
    <property type="entry name" value="Pseudouridine synthase"/>
    <property type="match status" value="1"/>
</dbReference>
<dbReference type="SUPFAM" id="SSF55120">
    <property type="entry name" value="Pseudouridine synthase"/>
    <property type="match status" value="1"/>
</dbReference>
<proteinExistence type="predicted"/>
<dbReference type="PANTHER" id="PTHR21600:SF77">
    <property type="entry name" value="PSEUDOURIDYLATE SYNTHASE PROTEIN, PUTATIVE-RELATED"/>
    <property type="match status" value="1"/>
</dbReference>
<name>A0A0S4JAU4_BODSA</name>
<gene>
    <name evidence="4" type="ORF">BSAL_01245</name>
</gene>
<dbReference type="AlphaFoldDB" id="A0A0S4JAU4"/>
<evidence type="ECO:0000313" key="5">
    <source>
        <dbReference type="Proteomes" id="UP000051952"/>
    </source>
</evidence>
<dbReference type="GO" id="GO:0009982">
    <property type="term" value="F:pseudouridine synthase activity"/>
    <property type="evidence" value="ECO:0007669"/>
    <property type="project" value="InterPro"/>
</dbReference>
<dbReference type="OrthoDB" id="418349at2759"/>
<protein>
    <submittedName>
        <fullName evidence="4">Pseudouridine synthase A-like protein, putative</fullName>
    </submittedName>
</protein>
<feature type="compositionally biased region" description="Polar residues" evidence="1">
    <location>
        <begin position="455"/>
        <end position="472"/>
    </location>
</feature>
<evidence type="ECO:0000259" key="3">
    <source>
        <dbReference type="Pfam" id="PF00849"/>
    </source>
</evidence>
<dbReference type="EMBL" id="CYKH01001496">
    <property type="protein sequence ID" value="CUG87317.1"/>
    <property type="molecule type" value="Genomic_DNA"/>
</dbReference>
<feature type="chain" id="PRO_5006622131" evidence="2">
    <location>
        <begin position="20"/>
        <end position="698"/>
    </location>
</feature>
<dbReference type="Proteomes" id="UP000051952">
    <property type="component" value="Unassembled WGS sequence"/>
</dbReference>
<feature type="signal peptide" evidence="2">
    <location>
        <begin position="1"/>
        <end position="19"/>
    </location>
</feature>
<evidence type="ECO:0000313" key="4">
    <source>
        <dbReference type="EMBL" id="CUG87317.1"/>
    </source>
</evidence>
<reference evidence="5" key="1">
    <citation type="submission" date="2015-09" db="EMBL/GenBank/DDBJ databases">
        <authorList>
            <consortium name="Pathogen Informatics"/>
        </authorList>
    </citation>
    <scope>NUCLEOTIDE SEQUENCE [LARGE SCALE GENOMIC DNA]</scope>
    <source>
        <strain evidence="5">Lake Konstanz</strain>
    </source>
</reference>
<dbReference type="GO" id="GO:0000455">
    <property type="term" value="P:enzyme-directed rRNA pseudouridine synthesis"/>
    <property type="evidence" value="ECO:0007669"/>
    <property type="project" value="TreeGrafter"/>
</dbReference>
<organism evidence="4 5">
    <name type="scientific">Bodo saltans</name>
    <name type="common">Flagellated protozoan</name>
    <dbReference type="NCBI Taxonomy" id="75058"/>
    <lineage>
        <taxon>Eukaryota</taxon>
        <taxon>Discoba</taxon>
        <taxon>Euglenozoa</taxon>
        <taxon>Kinetoplastea</taxon>
        <taxon>Metakinetoplastina</taxon>
        <taxon>Eubodonida</taxon>
        <taxon>Bodonidae</taxon>
        <taxon>Bodo</taxon>
    </lineage>
</organism>
<dbReference type="Pfam" id="PF00849">
    <property type="entry name" value="PseudoU_synth_2"/>
    <property type="match status" value="1"/>
</dbReference>
<evidence type="ECO:0000256" key="1">
    <source>
        <dbReference type="SAM" id="MobiDB-lite"/>
    </source>
</evidence>
<dbReference type="InterPro" id="IPR020103">
    <property type="entry name" value="PsdUridine_synth_cat_dom_sf"/>
</dbReference>
<dbReference type="PANTHER" id="PTHR21600">
    <property type="entry name" value="MITOCHONDRIAL RNA PSEUDOURIDINE SYNTHASE"/>
    <property type="match status" value="1"/>
</dbReference>
<dbReference type="InterPro" id="IPR050188">
    <property type="entry name" value="RluA_PseudoU_synthase"/>
</dbReference>
<keyword evidence="5" id="KW-1185">Reference proteome</keyword>
<accession>A0A0S4JAU4</accession>
<feature type="domain" description="Pseudouridine synthase RsuA/RluA-like" evidence="3">
    <location>
        <begin position="321"/>
        <end position="538"/>
    </location>
</feature>
<sequence length="698" mass="75304">MIVLLSSSGTSSLLQLVVAHGLLKVVKPATDDCVVVESCPFGHVAAVTTGRPRGMTNKQFRALLQQNSVPVQPLPPLVNETAARRLCSISGPEITDTVSHGDVIVFVDNIQQSMLFCSDERLMRDDPSVDDFLFATPLEATDVIHHTLHKHEKNVVLPLHNNNDSMLHHTVSMTTSLLPSSSAPLAAILILRFLPNANNVLVVCKPSGLPTLPCGRNYFNSLTMLLEHTLMSLLLLEDKDSRGGGAVDVVPPASETLVVGFSPAMPGSERHALLKYLSELPSSTVSDMQYVSVDKSPPYDAQRRCCEEAAVAAGPWAPPVLRVHPLHRLDTGTSGVIALQLDTRGTAHTSNHYSTSNDKSSSVTIKNKRYVARVHGEVHEALRRDLSCVTPRATSSHNSDDKSSGWYQCALPMICTGPSRFGVTRPSPTPCSTSTNDKVPETTTAVDVRQPARTAAQQGSHRVTEWGSNSNGTKDAVSEFLPVVADDSGVDRLPLRREDHHELSSPVAPTVHSSSLSSFVGCVPVTGRTHQLRVHLAAIGCPIIGDSVYGVSEARQQDDDQCCTLSQVESKEGAAEGGYGNYDERSDCATEWRQPSLCDECSDAEVNFNDNGAENKKNREAAHRVDTELDSFLLSALSCEIHITTTSSTHSVAGETRDDVDVVFVQLSTHSAGLPAWCPESVAAAILHSQMELRSPIH</sequence>
<evidence type="ECO:0000256" key="2">
    <source>
        <dbReference type="SAM" id="SignalP"/>
    </source>
</evidence>
<dbReference type="GO" id="GO:0003723">
    <property type="term" value="F:RNA binding"/>
    <property type="evidence" value="ECO:0007669"/>
    <property type="project" value="InterPro"/>
</dbReference>
<feature type="region of interest" description="Disordered" evidence="1">
    <location>
        <begin position="426"/>
        <end position="472"/>
    </location>
</feature>
<dbReference type="VEuPathDB" id="TriTrypDB:BSAL_01245"/>
<keyword evidence="2" id="KW-0732">Signal</keyword>